<dbReference type="GO" id="GO:0006537">
    <property type="term" value="P:glutamate biosynthetic process"/>
    <property type="evidence" value="ECO:0007669"/>
    <property type="project" value="UniProtKB-KW"/>
</dbReference>
<sequence>VTEQDHGLEKALDNELIDEATSALEKGSKIVIEKKIDNSLRTVGTTLSYKIAKKYGEEGLPEDTIRLNFTGSGGQSFAAFLSKGITIDLKGDSNDYFCKGLSGGRVIIRPPKESGFLAENNIIIGNVALYGATSGQCFIRGVAGERFSVRNSGAEAVVEGVGDHGCEYMTRGKVVILGPTGRNFAAGMSGGEAYVLDEFKQFESLCNMGMVNLEPVTENADVEALKRLVETHRKLTGSLNAERVLDNWDDFLNKFIKVMPIDYKRILNERKFHEQNTASING</sequence>
<evidence type="ECO:0000313" key="18">
    <source>
        <dbReference type="EMBL" id="SVA31896.1"/>
    </source>
</evidence>
<dbReference type="InterPro" id="IPR036485">
    <property type="entry name" value="Glu_synth_asu_C_sf"/>
</dbReference>
<evidence type="ECO:0000256" key="11">
    <source>
        <dbReference type="ARBA" id="ARBA00023002"/>
    </source>
</evidence>
<organism evidence="18">
    <name type="scientific">marine metagenome</name>
    <dbReference type="NCBI Taxonomy" id="408172"/>
    <lineage>
        <taxon>unclassified sequences</taxon>
        <taxon>metagenomes</taxon>
        <taxon>ecological metagenomes</taxon>
    </lineage>
</organism>
<dbReference type="GO" id="GO:0016491">
    <property type="term" value="F:oxidoreductase activity"/>
    <property type="evidence" value="ECO:0007669"/>
    <property type="project" value="UniProtKB-KW"/>
</dbReference>
<evidence type="ECO:0000256" key="7">
    <source>
        <dbReference type="ARBA" id="ARBA00022643"/>
    </source>
</evidence>
<evidence type="ECO:0000256" key="15">
    <source>
        <dbReference type="ARBA" id="ARBA00023291"/>
    </source>
</evidence>
<keyword evidence="14" id="KW-0314">Glutamate biosynthesis</keyword>
<comment type="cofactor">
    <cofactor evidence="1">
        <name>FMN</name>
        <dbReference type="ChEBI" id="CHEBI:58210"/>
    </cofactor>
</comment>
<dbReference type="Gene3D" id="2.160.20.60">
    <property type="entry name" value="Glutamate synthase, alpha subunit, C-terminal domain"/>
    <property type="match status" value="1"/>
</dbReference>
<evidence type="ECO:0000256" key="3">
    <source>
        <dbReference type="ARBA" id="ARBA00001974"/>
    </source>
</evidence>
<evidence type="ECO:0000256" key="14">
    <source>
        <dbReference type="ARBA" id="ARBA00023164"/>
    </source>
</evidence>
<keyword evidence="6" id="KW-0285">Flavoprotein</keyword>
<comment type="cofactor">
    <cofactor evidence="3">
        <name>FAD</name>
        <dbReference type="ChEBI" id="CHEBI:57692"/>
    </cofactor>
</comment>
<evidence type="ECO:0000256" key="9">
    <source>
        <dbReference type="ARBA" id="ARBA00022827"/>
    </source>
</evidence>
<feature type="non-terminal residue" evidence="18">
    <location>
        <position position="1"/>
    </location>
</feature>
<dbReference type="AlphaFoldDB" id="A0A381UUS6"/>
<dbReference type="FunFam" id="2.160.20.60:FF:000001">
    <property type="entry name" value="Glutamate synthase, large subunit"/>
    <property type="match status" value="1"/>
</dbReference>
<evidence type="ECO:0000256" key="6">
    <source>
        <dbReference type="ARBA" id="ARBA00022630"/>
    </source>
</evidence>
<evidence type="ECO:0000259" key="17">
    <source>
        <dbReference type="Pfam" id="PF01493"/>
    </source>
</evidence>
<dbReference type="EMBL" id="UINC01007186">
    <property type="protein sequence ID" value="SVA31896.1"/>
    <property type="molecule type" value="Genomic_DNA"/>
</dbReference>
<keyword evidence="5" id="KW-0028">Amino-acid biosynthesis</keyword>
<dbReference type="Pfam" id="PF01493">
    <property type="entry name" value="GXGXG"/>
    <property type="match status" value="1"/>
</dbReference>
<evidence type="ECO:0000256" key="4">
    <source>
        <dbReference type="ARBA" id="ARBA00009716"/>
    </source>
</evidence>
<feature type="domain" description="Glutamate synthase alpha subunit C-terminal" evidence="17">
    <location>
        <begin position="35"/>
        <end position="221"/>
    </location>
</feature>
<keyword evidence="11" id="KW-0560">Oxidoreductase</keyword>
<name>A0A381UUS6_9ZZZZ</name>
<dbReference type="PANTHER" id="PTHR43100:SF1">
    <property type="entry name" value="GLUTAMATE SYNTHASE [NADPH] SMALL CHAIN"/>
    <property type="match status" value="1"/>
</dbReference>
<evidence type="ECO:0000256" key="2">
    <source>
        <dbReference type="ARBA" id="ARBA00001927"/>
    </source>
</evidence>
<dbReference type="CDD" id="cd00982">
    <property type="entry name" value="gltB_C"/>
    <property type="match status" value="1"/>
</dbReference>
<comment type="pathway">
    <text evidence="16">Amino-acid biosynthesis.</text>
</comment>
<evidence type="ECO:0000256" key="8">
    <source>
        <dbReference type="ARBA" id="ARBA00022723"/>
    </source>
</evidence>
<gene>
    <name evidence="18" type="ORF">METZ01_LOCUS84750</name>
</gene>
<evidence type="ECO:0000256" key="5">
    <source>
        <dbReference type="ARBA" id="ARBA00022605"/>
    </source>
</evidence>
<keyword evidence="9" id="KW-0274">FAD</keyword>
<evidence type="ECO:0000256" key="1">
    <source>
        <dbReference type="ARBA" id="ARBA00001917"/>
    </source>
</evidence>
<dbReference type="GO" id="GO:0051538">
    <property type="term" value="F:3 iron, 4 sulfur cluster binding"/>
    <property type="evidence" value="ECO:0007669"/>
    <property type="project" value="UniProtKB-KW"/>
</dbReference>
<dbReference type="SUPFAM" id="SSF69336">
    <property type="entry name" value="Alpha subunit of glutamate synthase, C-terminal domain"/>
    <property type="match status" value="1"/>
</dbReference>
<accession>A0A381UUS6</accession>
<comment type="similarity">
    <text evidence="4">Belongs to the glutamate synthase family.</text>
</comment>
<keyword evidence="7" id="KW-0288">FMN</keyword>
<keyword evidence="12" id="KW-0408">Iron</keyword>
<evidence type="ECO:0000256" key="10">
    <source>
        <dbReference type="ARBA" id="ARBA00022962"/>
    </source>
</evidence>
<protein>
    <recommendedName>
        <fullName evidence="17">Glutamate synthase alpha subunit C-terminal domain-containing protein</fullName>
    </recommendedName>
</protein>
<keyword evidence="8" id="KW-0479">Metal-binding</keyword>
<keyword evidence="10" id="KW-0315">Glutamine amidotransferase</keyword>
<reference evidence="18" key="1">
    <citation type="submission" date="2018-05" db="EMBL/GenBank/DDBJ databases">
        <authorList>
            <person name="Lanie J.A."/>
            <person name="Ng W.-L."/>
            <person name="Kazmierczak K.M."/>
            <person name="Andrzejewski T.M."/>
            <person name="Davidsen T.M."/>
            <person name="Wayne K.J."/>
            <person name="Tettelin H."/>
            <person name="Glass J.I."/>
            <person name="Rusch D."/>
            <person name="Podicherti R."/>
            <person name="Tsui H.-C.T."/>
            <person name="Winkler M.E."/>
        </authorList>
    </citation>
    <scope>NUCLEOTIDE SEQUENCE</scope>
</reference>
<dbReference type="GO" id="GO:0046872">
    <property type="term" value="F:metal ion binding"/>
    <property type="evidence" value="ECO:0007669"/>
    <property type="project" value="UniProtKB-KW"/>
</dbReference>
<evidence type="ECO:0000256" key="13">
    <source>
        <dbReference type="ARBA" id="ARBA00023014"/>
    </source>
</evidence>
<dbReference type="PANTHER" id="PTHR43100">
    <property type="entry name" value="GLUTAMATE SYNTHASE [NADPH] SMALL CHAIN"/>
    <property type="match status" value="1"/>
</dbReference>
<proteinExistence type="inferred from homology"/>
<keyword evidence="15" id="KW-0003">3Fe-4S</keyword>
<dbReference type="InterPro" id="IPR002489">
    <property type="entry name" value="Glu_synth_asu_C"/>
</dbReference>
<comment type="cofactor">
    <cofactor evidence="2">
        <name>[3Fe-4S] cluster</name>
        <dbReference type="ChEBI" id="CHEBI:21137"/>
    </cofactor>
</comment>
<evidence type="ECO:0000256" key="12">
    <source>
        <dbReference type="ARBA" id="ARBA00023004"/>
    </source>
</evidence>
<dbReference type="InterPro" id="IPR051394">
    <property type="entry name" value="Glutamate_Synthase"/>
</dbReference>
<keyword evidence="13" id="KW-0411">Iron-sulfur</keyword>
<evidence type="ECO:0000256" key="16">
    <source>
        <dbReference type="ARBA" id="ARBA00029440"/>
    </source>
</evidence>